<sequence>MLILYPATLLSLFIRSGIFCVEFLRFSIYMSSVYRDNFTSSLPILIPFITFFPPIAVARTSNIMLDKSGESGHPCLISDFIGKASSFSPLSIFHKWLLLQISHICYMDG</sequence>
<dbReference type="Proteomes" id="UP000694723">
    <property type="component" value="Unplaced"/>
</dbReference>
<reference evidence="2" key="1">
    <citation type="submission" date="2025-08" db="UniProtKB">
        <authorList>
            <consortium name="Ensembl"/>
        </authorList>
    </citation>
    <scope>IDENTIFICATION</scope>
</reference>
<keyword evidence="1" id="KW-0812">Transmembrane</keyword>
<feature type="transmembrane region" description="Helical" evidence="1">
    <location>
        <begin position="40"/>
        <end position="58"/>
    </location>
</feature>
<proteinExistence type="predicted"/>
<keyword evidence="1" id="KW-1133">Transmembrane helix</keyword>
<accession>A0A8D1VUW2</accession>
<dbReference type="AlphaFoldDB" id="A0A8D1VUW2"/>
<evidence type="ECO:0000256" key="1">
    <source>
        <dbReference type="SAM" id="Phobius"/>
    </source>
</evidence>
<organism evidence="2 3">
    <name type="scientific">Sus scrofa</name>
    <name type="common">Pig</name>
    <dbReference type="NCBI Taxonomy" id="9823"/>
    <lineage>
        <taxon>Eukaryota</taxon>
        <taxon>Metazoa</taxon>
        <taxon>Chordata</taxon>
        <taxon>Craniata</taxon>
        <taxon>Vertebrata</taxon>
        <taxon>Euteleostomi</taxon>
        <taxon>Mammalia</taxon>
        <taxon>Eutheria</taxon>
        <taxon>Laurasiatheria</taxon>
        <taxon>Artiodactyla</taxon>
        <taxon>Suina</taxon>
        <taxon>Suidae</taxon>
        <taxon>Sus</taxon>
    </lineage>
</organism>
<protein>
    <submittedName>
        <fullName evidence="2">Uncharacterized protein</fullName>
    </submittedName>
</protein>
<evidence type="ECO:0000313" key="2">
    <source>
        <dbReference type="Ensembl" id="ENSSSCP00060029588.1"/>
    </source>
</evidence>
<name>A0A8D1VUW2_PIG</name>
<evidence type="ECO:0000313" key="3">
    <source>
        <dbReference type="Proteomes" id="UP000694723"/>
    </source>
</evidence>
<dbReference type="Ensembl" id="ENSSSCT00060068809.1">
    <property type="protein sequence ID" value="ENSSSCP00060029588.1"/>
    <property type="gene ID" value="ENSSSCG00060050601.1"/>
</dbReference>
<keyword evidence="1" id="KW-0472">Membrane</keyword>